<keyword evidence="2" id="KW-1185">Reference proteome</keyword>
<accession>A0AAV1R8M5</accession>
<dbReference type="EMBL" id="CAWUPB010000913">
    <property type="protein sequence ID" value="CAK7329400.1"/>
    <property type="molecule type" value="Genomic_DNA"/>
</dbReference>
<name>A0AAV1R8M5_9ROSI</name>
<comment type="caution">
    <text evidence="1">The sequence shown here is derived from an EMBL/GenBank/DDBJ whole genome shotgun (WGS) entry which is preliminary data.</text>
</comment>
<gene>
    <name evidence="1" type="ORF">DCAF_LOCUS7155</name>
</gene>
<evidence type="ECO:0000313" key="2">
    <source>
        <dbReference type="Proteomes" id="UP001314170"/>
    </source>
</evidence>
<organism evidence="1 2">
    <name type="scientific">Dovyalis caffra</name>
    <dbReference type="NCBI Taxonomy" id="77055"/>
    <lineage>
        <taxon>Eukaryota</taxon>
        <taxon>Viridiplantae</taxon>
        <taxon>Streptophyta</taxon>
        <taxon>Embryophyta</taxon>
        <taxon>Tracheophyta</taxon>
        <taxon>Spermatophyta</taxon>
        <taxon>Magnoliopsida</taxon>
        <taxon>eudicotyledons</taxon>
        <taxon>Gunneridae</taxon>
        <taxon>Pentapetalae</taxon>
        <taxon>rosids</taxon>
        <taxon>fabids</taxon>
        <taxon>Malpighiales</taxon>
        <taxon>Salicaceae</taxon>
        <taxon>Flacourtieae</taxon>
        <taxon>Dovyalis</taxon>
    </lineage>
</organism>
<dbReference type="AlphaFoldDB" id="A0AAV1R8M5"/>
<evidence type="ECO:0000313" key="1">
    <source>
        <dbReference type="EMBL" id="CAK7329400.1"/>
    </source>
</evidence>
<proteinExistence type="predicted"/>
<dbReference type="Proteomes" id="UP001314170">
    <property type="component" value="Unassembled WGS sequence"/>
</dbReference>
<sequence>MATQKIENGAGCRVGEFSKVKLIVGKAWSMRVRHDSKAKMEKYTLHPLDWNSVRQPVQIDLSGASTK</sequence>
<protein>
    <submittedName>
        <fullName evidence="1">Uncharacterized protein</fullName>
    </submittedName>
</protein>
<reference evidence="1 2" key="1">
    <citation type="submission" date="2024-01" db="EMBL/GenBank/DDBJ databases">
        <authorList>
            <person name="Waweru B."/>
        </authorList>
    </citation>
    <scope>NUCLEOTIDE SEQUENCE [LARGE SCALE GENOMIC DNA]</scope>
</reference>